<feature type="compositionally biased region" description="Low complexity" evidence="1">
    <location>
        <begin position="248"/>
        <end position="274"/>
    </location>
</feature>
<organism evidence="2 3">
    <name type="scientific">Catenaria anguillulae PL171</name>
    <dbReference type="NCBI Taxonomy" id="765915"/>
    <lineage>
        <taxon>Eukaryota</taxon>
        <taxon>Fungi</taxon>
        <taxon>Fungi incertae sedis</taxon>
        <taxon>Blastocladiomycota</taxon>
        <taxon>Blastocladiomycetes</taxon>
        <taxon>Blastocladiales</taxon>
        <taxon>Catenariaceae</taxon>
        <taxon>Catenaria</taxon>
    </lineage>
</organism>
<evidence type="ECO:0000256" key="1">
    <source>
        <dbReference type="SAM" id="MobiDB-lite"/>
    </source>
</evidence>
<feature type="compositionally biased region" description="Pro residues" evidence="1">
    <location>
        <begin position="229"/>
        <end position="238"/>
    </location>
</feature>
<feature type="region of interest" description="Disordered" evidence="1">
    <location>
        <begin position="221"/>
        <end position="370"/>
    </location>
</feature>
<accession>A0A1Y2HGU9</accession>
<keyword evidence="3" id="KW-1185">Reference proteome</keyword>
<sequence>MSHSMLNRKLLSAQARANAHPYAPNQHQQLSPSHAPAPGPGHSPSHARPTVAATGPGASPANQTAPVLPPVASAAAPAGPIPSYSYTAAALDQLAQHEVNTPYSTQSYPTVPLQTAKQRARSVKIAASARAAAAATAAAAAEVASTAASRVATMAAEDDSNNNQRRRSTISLEEMLSGDDEAGGSNPTALPYPSSFFDLDALSMASTSALMAENQFLAGNPALQGQSPMAPPPPPPPLSSSVGGGSAGPSPCGGARSNPSSMQSSARPAAPSSATHDRTLTSKSSSSASSSASAADSIYTDTQYQQRARHPSGSPTSYQQHRQQHHVTKRPSPSGASAQAQQVPRGHSASSSAEQTPYPAPPTHDTSTLGTASFYRLPTASELNLTAAAQSYQAQRAAYEYVPASTAVTGANAEEVLSVPFMPTISYLTNPEGDIVSVEDATWNAFMDKNNIHPFSPQVARCCFPQVMGRSLFEFLRDPKLARFTRHLLHMVSTGAQPSLTYHWFCDSPTVERKMVMSVSRLTGLSNQPVVLWSSKILWERDLPVPASYLALPATNDDPASTGAMPCCSYCKRVMVYLSDLTLTPELVASLMAGSPQGSPNVLNNNKVDERMGGDEVGGSGGALGEVGDLPDYEPNGLVPIFGLRGKRGYSLASVSKPVSHVYHGVCEVCWRELVSFFGI</sequence>
<name>A0A1Y2HGU9_9FUNG</name>
<dbReference type="OrthoDB" id="2149881at2759"/>
<feature type="compositionally biased region" description="Polar residues" evidence="1">
    <location>
        <begin position="334"/>
        <end position="355"/>
    </location>
</feature>
<comment type="caution">
    <text evidence="2">The sequence shown here is derived from an EMBL/GenBank/DDBJ whole genome shotgun (WGS) entry which is preliminary data.</text>
</comment>
<gene>
    <name evidence="2" type="ORF">BCR44DRAFT_1437582</name>
</gene>
<proteinExistence type="predicted"/>
<reference evidence="2 3" key="1">
    <citation type="submission" date="2016-07" db="EMBL/GenBank/DDBJ databases">
        <title>Pervasive Adenine N6-methylation of Active Genes in Fungi.</title>
        <authorList>
            <consortium name="DOE Joint Genome Institute"/>
            <person name="Mondo S.J."/>
            <person name="Dannebaum R.O."/>
            <person name="Kuo R.C."/>
            <person name="Labutti K."/>
            <person name="Haridas S."/>
            <person name="Kuo A."/>
            <person name="Salamov A."/>
            <person name="Ahrendt S.R."/>
            <person name="Lipzen A."/>
            <person name="Sullivan W."/>
            <person name="Andreopoulos W.B."/>
            <person name="Clum A."/>
            <person name="Lindquist E."/>
            <person name="Daum C."/>
            <person name="Ramamoorthy G.K."/>
            <person name="Gryganskyi A."/>
            <person name="Culley D."/>
            <person name="Magnuson J.K."/>
            <person name="James T.Y."/>
            <person name="O'Malley M.A."/>
            <person name="Stajich J.E."/>
            <person name="Spatafora J.W."/>
            <person name="Visel A."/>
            <person name="Grigoriev I.V."/>
        </authorList>
    </citation>
    <scope>NUCLEOTIDE SEQUENCE [LARGE SCALE GENOMIC DNA]</scope>
    <source>
        <strain evidence="2 3">PL171</strain>
    </source>
</reference>
<feature type="region of interest" description="Disordered" evidence="1">
    <location>
        <begin position="20"/>
        <end position="66"/>
    </location>
</feature>
<dbReference type="AlphaFoldDB" id="A0A1Y2HGU9"/>
<evidence type="ECO:0000313" key="2">
    <source>
        <dbReference type="EMBL" id="ORZ33775.1"/>
    </source>
</evidence>
<dbReference type="EMBL" id="MCFL01000033">
    <property type="protein sequence ID" value="ORZ33775.1"/>
    <property type="molecule type" value="Genomic_DNA"/>
</dbReference>
<dbReference type="Proteomes" id="UP000193411">
    <property type="component" value="Unassembled WGS sequence"/>
</dbReference>
<protein>
    <submittedName>
        <fullName evidence="2">Uncharacterized protein</fullName>
    </submittedName>
</protein>
<evidence type="ECO:0000313" key="3">
    <source>
        <dbReference type="Proteomes" id="UP000193411"/>
    </source>
</evidence>
<feature type="compositionally biased region" description="Low complexity" evidence="1">
    <location>
        <begin position="282"/>
        <end position="297"/>
    </location>
</feature>